<evidence type="ECO:0000256" key="1">
    <source>
        <dbReference type="SAM" id="MobiDB-lite"/>
    </source>
</evidence>
<reference evidence="2 3" key="1">
    <citation type="submission" date="2021-04" db="EMBL/GenBank/DDBJ databases">
        <authorList>
            <person name="De Guttry C."/>
            <person name="Zahm M."/>
            <person name="Klopp C."/>
            <person name="Cabau C."/>
            <person name="Louis A."/>
            <person name="Berthelot C."/>
            <person name="Parey E."/>
            <person name="Roest Crollius H."/>
            <person name="Montfort J."/>
            <person name="Robinson-Rechavi M."/>
            <person name="Bucao C."/>
            <person name="Bouchez O."/>
            <person name="Gislard M."/>
            <person name="Lluch J."/>
            <person name="Milhes M."/>
            <person name="Lampietro C."/>
            <person name="Lopez Roques C."/>
            <person name="Donnadieu C."/>
            <person name="Braasch I."/>
            <person name="Desvignes T."/>
            <person name="Postlethwait J."/>
            <person name="Bobe J."/>
            <person name="Wedekind C."/>
            <person name="Guiguen Y."/>
        </authorList>
    </citation>
    <scope>NUCLEOTIDE SEQUENCE [LARGE SCALE GENOMIC DNA]</scope>
    <source>
        <strain evidence="2">Cs_M1</strain>
        <tissue evidence="2">Blood</tissue>
    </source>
</reference>
<dbReference type="EMBL" id="JAGTTL010000027">
    <property type="protein sequence ID" value="KAK6301227.1"/>
    <property type="molecule type" value="Genomic_DNA"/>
</dbReference>
<feature type="compositionally biased region" description="Basic and acidic residues" evidence="1">
    <location>
        <begin position="17"/>
        <end position="30"/>
    </location>
</feature>
<accession>A0AAN8L0S0</accession>
<organism evidence="2 3">
    <name type="scientific">Coregonus suidteri</name>
    <dbReference type="NCBI Taxonomy" id="861788"/>
    <lineage>
        <taxon>Eukaryota</taxon>
        <taxon>Metazoa</taxon>
        <taxon>Chordata</taxon>
        <taxon>Craniata</taxon>
        <taxon>Vertebrata</taxon>
        <taxon>Euteleostomi</taxon>
        <taxon>Actinopterygii</taxon>
        <taxon>Neopterygii</taxon>
        <taxon>Teleostei</taxon>
        <taxon>Protacanthopterygii</taxon>
        <taxon>Salmoniformes</taxon>
        <taxon>Salmonidae</taxon>
        <taxon>Coregoninae</taxon>
        <taxon>Coregonus</taxon>
    </lineage>
</organism>
<keyword evidence="3" id="KW-1185">Reference proteome</keyword>
<protein>
    <submittedName>
        <fullName evidence="2">Uncharacterized protein</fullName>
    </submittedName>
</protein>
<dbReference type="AlphaFoldDB" id="A0AAN8L0S0"/>
<gene>
    <name evidence="2" type="ORF">J4Q44_G00293250</name>
</gene>
<dbReference type="Proteomes" id="UP001356427">
    <property type="component" value="Unassembled WGS sequence"/>
</dbReference>
<feature type="region of interest" description="Disordered" evidence="1">
    <location>
        <begin position="71"/>
        <end position="97"/>
    </location>
</feature>
<evidence type="ECO:0000313" key="3">
    <source>
        <dbReference type="Proteomes" id="UP001356427"/>
    </source>
</evidence>
<feature type="compositionally biased region" description="Polar residues" evidence="1">
    <location>
        <begin position="86"/>
        <end position="97"/>
    </location>
</feature>
<proteinExistence type="predicted"/>
<evidence type="ECO:0000313" key="2">
    <source>
        <dbReference type="EMBL" id="KAK6301227.1"/>
    </source>
</evidence>
<sequence length="97" mass="10782">MTHIELRQPTPVLPDCLGDRRDHKKSRDGLRSAPSAGPRPVALCKLPRCCSLSPHRPVIYRPDLTPRTYYVEGPGSPRATMEANKEVSSSATRKCFP</sequence>
<comment type="caution">
    <text evidence="2">The sequence shown here is derived from an EMBL/GenBank/DDBJ whole genome shotgun (WGS) entry which is preliminary data.</text>
</comment>
<name>A0AAN8L0S0_9TELE</name>
<feature type="region of interest" description="Disordered" evidence="1">
    <location>
        <begin position="1"/>
        <end position="39"/>
    </location>
</feature>